<organism evidence="3 4">
    <name type="scientific">Magnusiomyces paraingens</name>
    <dbReference type="NCBI Taxonomy" id="2606893"/>
    <lineage>
        <taxon>Eukaryota</taxon>
        <taxon>Fungi</taxon>
        <taxon>Dikarya</taxon>
        <taxon>Ascomycota</taxon>
        <taxon>Saccharomycotina</taxon>
        <taxon>Dipodascomycetes</taxon>
        <taxon>Dipodascales</taxon>
        <taxon>Dipodascaceae</taxon>
        <taxon>Magnusiomyces</taxon>
    </lineage>
</organism>
<evidence type="ECO:0000313" key="3">
    <source>
        <dbReference type="EMBL" id="VVT46898.1"/>
    </source>
</evidence>
<dbReference type="PANTHER" id="PTHR11138:SF5">
    <property type="entry name" value="METHIONYL-TRNA FORMYLTRANSFERASE, MITOCHONDRIAL"/>
    <property type="match status" value="1"/>
</dbReference>
<dbReference type="CDD" id="cd08646">
    <property type="entry name" value="FMT_core_Met-tRNA-FMT_N"/>
    <property type="match status" value="1"/>
</dbReference>
<dbReference type="InterPro" id="IPR036477">
    <property type="entry name" value="Formyl_transf_N_sf"/>
</dbReference>
<evidence type="ECO:0000313" key="4">
    <source>
        <dbReference type="Proteomes" id="UP000398389"/>
    </source>
</evidence>
<dbReference type="Pfam" id="PF00551">
    <property type="entry name" value="Formyl_trans_N"/>
    <property type="match status" value="1"/>
</dbReference>
<dbReference type="Proteomes" id="UP000398389">
    <property type="component" value="Unassembled WGS sequence"/>
</dbReference>
<dbReference type="GO" id="GO:0005739">
    <property type="term" value="C:mitochondrion"/>
    <property type="evidence" value="ECO:0007669"/>
    <property type="project" value="TreeGrafter"/>
</dbReference>
<dbReference type="InterPro" id="IPR002376">
    <property type="entry name" value="Formyl_transf_N"/>
</dbReference>
<dbReference type="InterPro" id="IPR041711">
    <property type="entry name" value="Met-tRNA-FMT_N"/>
</dbReference>
<evidence type="ECO:0000256" key="1">
    <source>
        <dbReference type="ARBA" id="ARBA00012261"/>
    </source>
</evidence>
<dbReference type="GO" id="GO:0004479">
    <property type="term" value="F:methionyl-tRNA formyltransferase activity"/>
    <property type="evidence" value="ECO:0007669"/>
    <property type="project" value="UniProtKB-EC"/>
</dbReference>
<gene>
    <name evidence="3" type="ORF">SAPINGB_P001442</name>
</gene>
<accession>A0A5E8BBW5</accession>
<dbReference type="GeneID" id="43580264"/>
<feature type="domain" description="Formyl transferase N-terminal" evidence="2">
    <location>
        <begin position="33"/>
        <end position="195"/>
    </location>
</feature>
<sequence>MSVFLLSQRTAINYFHQTSHLFISRSFSSKLLKIAFCGSDLFSIHSFKALLQYAATPQAIQSIDLITRKPKPAGRGRKTIATVPILEQLPELQQIYSSTGPIQTHTPESTKEFLDIQAARNFDIVIAVSYGKLIPHQFIAALPYGGLNVHPSLLPKYSGASPLHMALLNRDPYTGVTVQTLHPTKFDRGDILFQSPELPLPQLLNQNHLSSLTSDEAILAADSPLAAITDTLGVVGAQALVHVIKNGLYESPANNKLTPKYDYSYAPRIPSTAAEIHLSSMDTTTILVNNKVLGPLYIFQETIPPLSKKMKKKLGNETSVPVPKRVQLHLLENASQSFPNEFPEQATQMALGDYFLTHITDKSTESDSALVFKTSDGFIAARQIKSEGYAACSAYQLALSMKKRGIFRNSFIL</sequence>
<evidence type="ECO:0000259" key="2">
    <source>
        <dbReference type="Pfam" id="PF00551"/>
    </source>
</evidence>
<dbReference type="EMBL" id="CABVLU010000001">
    <property type="protein sequence ID" value="VVT46898.1"/>
    <property type="molecule type" value="Genomic_DNA"/>
</dbReference>
<name>A0A5E8BBW5_9ASCO</name>
<dbReference type="Gene3D" id="3.40.50.12230">
    <property type="match status" value="1"/>
</dbReference>
<protein>
    <recommendedName>
        <fullName evidence="1">methionyl-tRNA formyltransferase</fullName>
        <ecNumber evidence="1">2.1.2.9</ecNumber>
    </recommendedName>
</protein>
<dbReference type="SUPFAM" id="SSF53328">
    <property type="entry name" value="Formyltransferase"/>
    <property type="match status" value="1"/>
</dbReference>
<dbReference type="OrthoDB" id="10268103at2759"/>
<dbReference type="RefSeq" id="XP_031852055.1">
    <property type="nucleotide sequence ID" value="XM_031996164.1"/>
</dbReference>
<proteinExistence type="predicted"/>
<dbReference type="PANTHER" id="PTHR11138">
    <property type="entry name" value="METHIONYL-TRNA FORMYLTRANSFERASE"/>
    <property type="match status" value="1"/>
</dbReference>
<reference evidence="3 4" key="1">
    <citation type="submission" date="2019-09" db="EMBL/GenBank/DDBJ databases">
        <authorList>
            <person name="Brejova B."/>
        </authorList>
    </citation>
    <scope>NUCLEOTIDE SEQUENCE [LARGE SCALE GENOMIC DNA]</scope>
</reference>
<dbReference type="AlphaFoldDB" id="A0A5E8BBW5"/>
<keyword evidence="4" id="KW-1185">Reference proteome</keyword>
<dbReference type="EC" id="2.1.2.9" evidence="1"/>